<accession>A0ACC1XVD5</accession>
<name>A0ACC1XVD5_MELAZ</name>
<evidence type="ECO:0000313" key="2">
    <source>
        <dbReference type="Proteomes" id="UP001164539"/>
    </source>
</evidence>
<gene>
    <name evidence="1" type="ORF">OWV82_013499</name>
</gene>
<dbReference type="EMBL" id="CM051400">
    <property type="protein sequence ID" value="KAJ4715108.1"/>
    <property type="molecule type" value="Genomic_DNA"/>
</dbReference>
<comment type="caution">
    <text evidence="1">The sequence shown here is derived from an EMBL/GenBank/DDBJ whole genome shotgun (WGS) entry which is preliminary data.</text>
</comment>
<dbReference type="Proteomes" id="UP001164539">
    <property type="component" value="Chromosome 7"/>
</dbReference>
<reference evidence="1 2" key="1">
    <citation type="journal article" date="2023" name="Science">
        <title>Complex scaffold remodeling in plant triterpene biosynthesis.</title>
        <authorList>
            <person name="De La Pena R."/>
            <person name="Hodgson H."/>
            <person name="Liu J.C."/>
            <person name="Stephenson M.J."/>
            <person name="Martin A.C."/>
            <person name="Owen C."/>
            <person name="Harkess A."/>
            <person name="Leebens-Mack J."/>
            <person name="Jimenez L.E."/>
            <person name="Osbourn A."/>
            <person name="Sattely E.S."/>
        </authorList>
    </citation>
    <scope>NUCLEOTIDE SEQUENCE [LARGE SCALE GENOMIC DNA]</scope>
    <source>
        <strain evidence="2">cv. JPN11</strain>
        <tissue evidence="1">Leaf</tissue>
    </source>
</reference>
<evidence type="ECO:0000313" key="1">
    <source>
        <dbReference type="EMBL" id="KAJ4715108.1"/>
    </source>
</evidence>
<sequence>MEFESVKKYLEQGGGIEDEHRAATLMSSLPSRFFENFILQHIHVDLIHPGRLVCSMKLPHQLANADNILHGGVIATLVDTVGSAALYTVGVCMDRVSVEINVSYLDAACAGEEIEIEAKVLKVGTLIDVISVDFREKNTRKLIAQGRHSMYIVGPSSKL</sequence>
<organism evidence="1 2">
    <name type="scientific">Melia azedarach</name>
    <name type="common">Chinaberry tree</name>
    <dbReference type="NCBI Taxonomy" id="155640"/>
    <lineage>
        <taxon>Eukaryota</taxon>
        <taxon>Viridiplantae</taxon>
        <taxon>Streptophyta</taxon>
        <taxon>Embryophyta</taxon>
        <taxon>Tracheophyta</taxon>
        <taxon>Spermatophyta</taxon>
        <taxon>Magnoliopsida</taxon>
        <taxon>eudicotyledons</taxon>
        <taxon>Gunneridae</taxon>
        <taxon>Pentapetalae</taxon>
        <taxon>rosids</taxon>
        <taxon>malvids</taxon>
        <taxon>Sapindales</taxon>
        <taxon>Meliaceae</taxon>
        <taxon>Melia</taxon>
    </lineage>
</organism>
<proteinExistence type="predicted"/>
<keyword evidence="2" id="KW-1185">Reference proteome</keyword>
<protein>
    <submittedName>
        <fullName evidence="1">Acyl-coenzyme A thioesterase 13</fullName>
    </submittedName>
</protein>